<evidence type="ECO:0000313" key="1">
    <source>
        <dbReference type="EMBL" id="ETJ38131.1"/>
    </source>
</evidence>
<sequence>VRSLAATIPALVVQVKNLKSAAANNG</sequence>
<reference evidence="1" key="1">
    <citation type="submission" date="2013-12" db="EMBL/GenBank/DDBJ databases">
        <title>A Varibaculum cambriense genome reconstructed from a premature infant gut community with otherwise low bacterial novelty that shifts toward anaerobic metabolism during the third week of life.</title>
        <authorList>
            <person name="Brown C.T."/>
            <person name="Sharon I."/>
            <person name="Thomas B.C."/>
            <person name="Castelle C.J."/>
            <person name="Morowitz M.J."/>
            <person name="Banfield J.F."/>
        </authorList>
    </citation>
    <scope>NUCLEOTIDE SEQUENCE</scope>
</reference>
<comment type="caution">
    <text evidence="1">The sequence shown here is derived from an EMBL/GenBank/DDBJ whole genome shotgun (WGS) entry which is preliminary data.</text>
</comment>
<organism evidence="1">
    <name type="scientific">human gut metagenome</name>
    <dbReference type="NCBI Taxonomy" id="408170"/>
    <lineage>
        <taxon>unclassified sequences</taxon>
        <taxon>metagenomes</taxon>
        <taxon>organismal metagenomes</taxon>
    </lineage>
</organism>
<name>W1Y6V0_9ZZZZ</name>
<dbReference type="AlphaFoldDB" id="W1Y6V0"/>
<accession>W1Y6V0</accession>
<proteinExistence type="predicted"/>
<gene>
    <name evidence="1" type="ORF">Q604_UNBC07730G0002</name>
</gene>
<feature type="non-terminal residue" evidence="1">
    <location>
        <position position="1"/>
    </location>
</feature>
<dbReference type="EMBL" id="AZMM01007730">
    <property type="protein sequence ID" value="ETJ38131.1"/>
    <property type="molecule type" value="Genomic_DNA"/>
</dbReference>
<protein>
    <submittedName>
        <fullName evidence="1">Uncharacterized protein</fullName>
    </submittedName>
</protein>